<evidence type="ECO:0000256" key="4">
    <source>
        <dbReference type="ARBA" id="ARBA00046874"/>
    </source>
</evidence>
<evidence type="ECO:0000313" key="9">
    <source>
        <dbReference type="Proteomes" id="UP000016960"/>
    </source>
</evidence>
<dbReference type="eggNOG" id="COG0850">
    <property type="taxonomic scope" value="Bacteria"/>
</dbReference>
<comment type="caution">
    <text evidence="8">The sequence shown here is derived from an EMBL/GenBank/DDBJ whole genome shotgun (WGS) entry which is preliminary data.</text>
</comment>
<evidence type="ECO:0000256" key="6">
    <source>
        <dbReference type="SAM" id="MobiDB-lite"/>
    </source>
</evidence>
<dbReference type="STRING" id="582515.KR51_00018590"/>
<reference evidence="8 9" key="1">
    <citation type="submission" date="2013-05" db="EMBL/GenBank/DDBJ databases">
        <title>Draft genome sequence of Rubidibacter lacunae KORDI 51-2.</title>
        <authorList>
            <person name="Choi D.H."/>
            <person name="Noh J.H."/>
            <person name="Kwon K.-K."/>
            <person name="Lee J.-H."/>
            <person name="Ryu J.-Y."/>
        </authorList>
    </citation>
    <scope>NUCLEOTIDE SEQUENCE [LARGE SCALE GENOMIC DNA]</scope>
    <source>
        <strain evidence="8 9">KORDI 51-2</strain>
    </source>
</reference>
<dbReference type="EMBL" id="ASSJ01000047">
    <property type="protein sequence ID" value="ERN41632.1"/>
    <property type="molecule type" value="Genomic_DNA"/>
</dbReference>
<dbReference type="PATRIC" id="fig|582515.4.peg.2097"/>
<dbReference type="InParanoid" id="U5DL92"/>
<dbReference type="InterPro" id="IPR036145">
    <property type="entry name" value="MinC_C_sf"/>
</dbReference>
<comment type="function">
    <text evidence="5">Cell division inhibitor that blocks the formation of polar Z ring septums. Rapidly oscillates between the poles of the cell to destabilize FtsZ filaments that have formed before they mature into polar Z rings. Prevents FtsZ polymerization.</text>
</comment>
<dbReference type="InterPro" id="IPR005526">
    <property type="entry name" value="Septum_form_inhib_MinC_C"/>
</dbReference>
<keyword evidence="1 5" id="KW-0132">Cell division</keyword>
<dbReference type="SUPFAM" id="SSF63848">
    <property type="entry name" value="Cell-division inhibitor MinC, C-terminal domain"/>
    <property type="match status" value="1"/>
</dbReference>
<name>U5DL92_9CHRO</name>
<proteinExistence type="inferred from homology"/>
<comment type="subunit">
    <text evidence="4 5">Interacts with MinD and FtsZ.</text>
</comment>
<protein>
    <recommendedName>
        <fullName evidence="5">Probable septum site-determining protein MinC</fullName>
    </recommendedName>
</protein>
<dbReference type="InterPro" id="IPR013033">
    <property type="entry name" value="MinC"/>
</dbReference>
<evidence type="ECO:0000313" key="8">
    <source>
        <dbReference type="EMBL" id="ERN41632.1"/>
    </source>
</evidence>
<dbReference type="PANTHER" id="PTHR34108:SF1">
    <property type="entry name" value="SEPTUM SITE-DETERMINING PROTEIN MINC"/>
    <property type="match status" value="1"/>
</dbReference>
<dbReference type="Gene3D" id="2.160.20.70">
    <property type="match status" value="1"/>
</dbReference>
<dbReference type="RefSeq" id="WP_022606743.1">
    <property type="nucleotide sequence ID" value="NZ_ASSJ01000047.1"/>
</dbReference>
<evidence type="ECO:0000256" key="3">
    <source>
        <dbReference type="ARBA" id="ARBA00023306"/>
    </source>
</evidence>
<dbReference type="Pfam" id="PF03775">
    <property type="entry name" value="MinC_C"/>
    <property type="match status" value="1"/>
</dbReference>
<comment type="similarity">
    <text evidence="5">Belongs to the MinC family.</text>
</comment>
<dbReference type="InterPro" id="IPR016098">
    <property type="entry name" value="CAP/MinC_C"/>
</dbReference>
<dbReference type="PANTHER" id="PTHR34108">
    <property type="entry name" value="SEPTUM SITE-DETERMINING PROTEIN MINC"/>
    <property type="match status" value="1"/>
</dbReference>
<keyword evidence="9" id="KW-1185">Reference proteome</keyword>
<dbReference type="OrthoDB" id="9790810at2"/>
<feature type="domain" description="Septum formation inhibitor MinC C-terminal" evidence="7">
    <location>
        <begin position="147"/>
        <end position="239"/>
    </location>
</feature>
<keyword evidence="2 5" id="KW-0717">Septation</keyword>
<dbReference type="GO" id="GO:0000902">
    <property type="term" value="P:cell morphogenesis"/>
    <property type="evidence" value="ECO:0007669"/>
    <property type="project" value="InterPro"/>
</dbReference>
<dbReference type="GO" id="GO:0000917">
    <property type="term" value="P:division septum assembly"/>
    <property type="evidence" value="ECO:0007669"/>
    <property type="project" value="UniProtKB-KW"/>
</dbReference>
<evidence type="ECO:0000259" key="7">
    <source>
        <dbReference type="Pfam" id="PF03775"/>
    </source>
</evidence>
<gene>
    <name evidence="5" type="primary">minC</name>
    <name evidence="8" type="ORF">KR51_00018590</name>
</gene>
<dbReference type="Proteomes" id="UP000016960">
    <property type="component" value="Unassembled WGS sequence"/>
</dbReference>
<dbReference type="AlphaFoldDB" id="U5DL92"/>
<evidence type="ECO:0000256" key="5">
    <source>
        <dbReference type="HAMAP-Rule" id="MF_00267"/>
    </source>
</evidence>
<accession>U5DL92</accession>
<evidence type="ECO:0000256" key="1">
    <source>
        <dbReference type="ARBA" id="ARBA00022618"/>
    </source>
</evidence>
<feature type="region of interest" description="Disordered" evidence="6">
    <location>
        <begin position="1"/>
        <end position="21"/>
    </location>
</feature>
<dbReference type="GO" id="GO:1901891">
    <property type="term" value="P:regulation of cell septum assembly"/>
    <property type="evidence" value="ECO:0007669"/>
    <property type="project" value="InterPro"/>
</dbReference>
<evidence type="ECO:0000256" key="2">
    <source>
        <dbReference type="ARBA" id="ARBA00023210"/>
    </source>
</evidence>
<feature type="compositionally biased region" description="Pro residues" evidence="6">
    <location>
        <begin position="1"/>
        <end position="10"/>
    </location>
</feature>
<dbReference type="HAMAP" id="MF_00267">
    <property type="entry name" value="MinC"/>
    <property type="match status" value="1"/>
</dbReference>
<sequence>MISDPAPEPDSSPAIGSDDTRVSLRRDGDRVAVYLPTACTDTGSADWPDVWQQFASCLQASEVFWQPNTTVVLYARDRLLDSRQLQAVSSLLQKSELLLRRVDTSRRQTAVAAATAGYSVEQRSPNSLFAAAADVTGEPRRAEPLYVRTTIRSGMEVRHSGSLIVWGDVNPGGAAIATGDILVWGRVRGIAHAGAQGDRQCTIAALYLEPTQLRVADLLARPPQTPPDAPEVAYVSPQGIRIALGRNFHRTYAYVPAKRCWEER</sequence>
<keyword evidence="3 5" id="KW-0131">Cell cycle</keyword>
<organism evidence="8 9">
    <name type="scientific">Rubidibacter lacunae KORDI 51-2</name>
    <dbReference type="NCBI Taxonomy" id="582515"/>
    <lineage>
        <taxon>Bacteria</taxon>
        <taxon>Bacillati</taxon>
        <taxon>Cyanobacteriota</taxon>
        <taxon>Cyanophyceae</taxon>
        <taxon>Oscillatoriophycideae</taxon>
        <taxon>Chroococcales</taxon>
        <taxon>Aphanothecaceae</taxon>
        <taxon>Rubidibacter</taxon>
    </lineage>
</organism>